<evidence type="ECO:0000259" key="3">
    <source>
        <dbReference type="SMART" id="SM00047"/>
    </source>
</evidence>
<evidence type="ECO:0000256" key="1">
    <source>
        <dbReference type="ARBA" id="ARBA00022801"/>
    </source>
</evidence>
<dbReference type="Gene3D" id="1.10.530.10">
    <property type="match status" value="1"/>
</dbReference>
<dbReference type="InterPro" id="IPR051056">
    <property type="entry name" value="Glycosyl_Hydrolase_73"/>
</dbReference>
<keyword evidence="1" id="KW-0378">Hydrolase</keyword>
<proteinExistence type="predicted"/>
<gene>
    <name evidence="4" type="ORF">Vau01_059900</name>
</gene>
<dbReference type="PRINTS" id="PR01002">
    <property type="entry name" value="FLGFLGJ"/>
</dbReference>
<dbReference type="PANTHER" id="PTHR33308">
    <property type="entry name" value="PEPTIDOGLYCAN HYDROLASE FLGJ"/>
    <property type="match status" value="1"/>
</dbReference>
<dbReference type="PANTHER" id="PTHR33308:SF9">
    <property type="entry name" value="PEPTIDOGLYCAN HYDROLASE FLGJ"/>
    <property type="match status" value="1"/>
</dbReference>
<accession>A0A8J3Z6N1</accession>
<feature type="domain" description="Mannosyl-glycoprotein endo-beta-N-acetylglucosamidase-like" evidence="3">
    <location>
        <begin position="36"/>
        <end position="195"/>
    </location>
</feature>
<evidence type="ECO:0000313" key="4">
    <source>
        <dbReference type="EMBL" id="GIJ58474.1"/>
    </source>
</evidence>
<keyword evidence="5" id="KW-1185">Reference proteome</keyword>
<evidence type="ECO:0000313" key="5">
    <source>
        <dbReference type="Proteomes" id="UP000612585"/>
    </source>
</evidence>
<sequence>MVPACRLLAVAALGVTVGLTAAIGAATAATAAPRSKAGLTAAQRAFLDTAAVQARSSQRRYGVPASVVIAQTVLETGWGTSELARTSRNYFGMTCGPAGAGPVAETCRDGRDRVCTRSGCRATISSFRVYRSMADSFADHGRLMSTNPRYSKAFAARSNPEAFAKRLARAGYATDPRYAQRLIKIIKKYQLRRHDKR</sequence>
<name>A0A8J3Z6N1_9ACTN</name>
<dbReference type="SMART" id="SM00047">
    <property type="entry name" value="LYZ2"/>
    <property type="match status" value="1"/>
</dbReference>
<protein>
    <recommendedName>
        <fullName evidence="3">Mannosyl-glycoprotein endo-beta-N-acetylglucosamidase-like domain-containing protein</fullName>
    </recommendedName>
</protein>
<dbReference type="GO" id="GO:0071973">
    <property type="term" value="P:bacterial-type flagellum-dependent cell motility"/>
    <property type="evidence" value="ECO:0007669"/>
    <property type="project" value="TreeGrafter"/>
</dbReference>
<dbReference type="EMBL" id="BOPG01000037">
    <property type="protein sequence ID" value="GIJ58474.1"/>
    <property type="molecule type" value="Genomic_DNA"/>
</dbReference>
<dbReference type="RefSeq" id="WP_203999327.1">
    <property type="nucleotide sequence ID" value="NZ_BOPG01000037.1"/>
</dbReference>
<dbReference type="InterPro" id="IPR002901">
    <property type="entry name" value="MGlyc_endo_b_GlcNAc-like_dom"/>
</dbReference>
<organism evidence="4 5">
    <name type="scientific">Virgisporangium aurantiacum</name>
    <dbReference type="NCBI Taxonomy" id="175570"/>
    <lineage>
        <taxon>Bacteria</taxon>
        <taxon>Bacillati</taxon>
        <taxon>Actinomycetota</taxon>
        <taxon>Actinomycetes</taxon>
        <taxon>Micromonosporales</taxon>
        <taxon>Micromonosporaceae</taxon>
        <taxon>Virgisporangium</taxon>
    </lineage>
</organism>
<dbReference type="Proteomes" id="UP000612585">
    <property type="component" value="Unassembled WGS sequence"/>
</dbReference>
<dbReference type="AlphaFoldDB" id="A0A8J3Z6N1"/>
<keyword evidence="2" id="KW-0732">Signal</keyword>
<reference evidence="4" key="1">
    <citation type="submission" date="2021-01" db="EMBL/GenBank/DDBJ databases">
        <title>Whole genome shotgun sequence of Virgisporangium aurantiacum NBRC 16421.</title>
        <authorList>
            <person name="Komaki H."/>
            <person name="Tamura T."/>
        </authorList>
    </citation>
    <scope>NUCLEOTIDE SEQUENCE</scope>
    <source>
        <strain evidence="4">NBRC 16421</strain>
    </source>
</reference>
<dbReference type="GO" id="GO:0004040">
    <property type="term" value="F:amidase activity"/>
    <property type="evidence" value="ECO:0007669"/>
    <property type="project" value="InterPro"/>
</dbReference>
<evidence type="ECO:0000256" key="2">
    <source>
        <dbReference type="SAM" id="SignalP"/>
    </source>
</evidence>
<feature type="chain" id="PRO_5038548524" description="Mannosyl-glycoprotein endo-beta-N-acetylglucosamidase-like domain-containing protein" evidence="2">
    <location>
        <begin position="22"/>
        <end position="197"/>
    </location>
</feature>
<feature type="signal peptide" evidence="2">
    <location>
        <begin position="1"/>
        <end position="21"/>
    </location>
</feature>
<dbReference type="Gene3D" id="2.10.70.40">
    <property type="entry name" value="peptidoglycan hydrolase"/>
    <property type="match status" value="1"/>
</dbReference>
<comment type="caution">
    <text evidence="4">The sequence shown here is derived from an EMBL/GenBank/DDBJ whole genome shotgun (WGS) entry which is preliminary data.</text>
</comment>
<dbReference type="Pfam" id="PF01832">
    <property type="entry name" value="Glucosaminidase"/>
    <property type="match status" value="1"/>
</dbReference>